<dbReference type="InterPro" id="IPR036995">
    <property type="entry name" value="MPG_sf"/>
</dbReference>
<dbReference type="PANTHER" id="PTHR10429">
    <property type="entry name" value="DNA-3-METHYLADENINE GLYCOSYLASE"/>
    <property type="match status" value="1"/>
</dbReference>
<dbReference type="FunFam" id="3.10.300.10:FF:000001">
    <property type="entry name" value="Putative 3-methyladenine DNA glycosylase"/>
    <property type="match status" value="1"/>
</dbReference>
<dbReference type="GO" id="GO:0003905">
    <property type="term" value="F:alkylbase DNA N-glycosylase activity"/>
    <property type="evidence" value="ECO:0007669"/>
    <property type="project" value="InterPro"/>
</dbReference>
<proteinExistence type="inferred from homology"/>
<dbReference type="AlphaFoldDB" id="A0A841GW99"/>
<keyword evidence="2 5" id="KW-0227">DNA damage</keyword>
<keyword evidence="6" id="KW-0326">Glycosidase</keyword>
<evidence type="ECO:0000256" key="4">
    <source>
        <dbReference type="ARBA" id="ARBA00023204"/>
    </source>
</evidence>
<keyword evidence="4 5" id="KW-0234">DNA repair</keyword>
<dbReference type="InterPro" id="IPR003180">
    <property type="entry name" value="MPG"/>
</dbReference>
<dbReference type="InterPro" id="IPR011034">
    <property type="entry name" value="Formyl_transferase-like_C_sf"/>
</dbReference>
<organism evidence="6 7">
    <name type="scientific">Longimicrobium terrae</name>
    <dbReference type="NCBI Taxonomy" id="1639882"/>
    <lineage>
        <taxon>Bacteria</taxon>
        <taxon>Pseudomonadati</taxon>
        <taxon>Gemmatimonadota</taxon>
        <taxon>Longimicrobiia</taxon>
        <taxon>Longimicrobiales</taxon>
        <taxon>Longimicrobiaceae</taxon>
        <taxon>Longimicrobium</taxon>
    </lineage>
</organism>
<dbReference type="SUPFAM" id="SSF50486">
    <property type="entry name" value="FMT C-terminal domain-like"/>
    <property type="match status" value="1"/>
</dbReference>
<dbReference type="CDD" id="cd00540">
    <property type="entry name" value="AAG"/>
    <property type="match status" value="1"/>
</dbReference>
<keyword evidence="3 5" id="KW-0378">Hydrolase</keyword>
<dbReference type="EMBL" id="JACHIA010000001">
    <property type="protein sequence ID" value="MBB6068456.1"/>
    <property type="molecule type" value="Genomic_DNA"/>
</dbReference>
<dbReference type="EC" id="3.2.2.-" evidence="5"/>
<evidence type="ECO:0000313" key="7">
    <source>
        <dbReference type="Proteomes" id="UP000582837"/>
    </source>
</evidence>
<dbReference type="HAMAP" id="MF_00527">
    <property type="entry name" value="3MGH"/>
    <property type="match status" value="1"/>
</dbReference>
<evidence type="ECO:0000256" key="5">
    <source>
        <dbReference type="HAMAP-Rule" id="MF_00527"/>
    </source>
</evidence>
<dbReference type="GO" id="GO:0006284">
    <property type="term" value="P:base-excision repair"/>
    <property type="evidence" value="ECO:0007669"/>
    <property type="project" value="InterPro"/>
</dbReference>
<reference evidence="6 7" key="1">
    <citation type="submission" date="2020-08" db="EMBL/GenBank/DDBJ databases">
        <title>Genomic Encyclopedia of Type Strains, Phase IV (KMG-IV): sequencing the most valuable type-strain genomes for metagenomic binning, comparative biology and taxonomic classification.</title>
        <authorList>
            <person name="Goeker M."/>
        </authorList>
    </citation>
    <scope>NUCLEOTIDE SEQUENCE [LARGE SCALE GENOMIC DNA]</scope>
    <source>
        <strain evidence="6 7">DSM 29007</strain>
    </source>
</reference>
<accession>A0A841GW99</accession>
<dbReference type="RefSeq" id="WP_221239647.1">
    <property type="nucleotide sequence ID" value="NZ_JACHIA010000001.1"/>
</dbReference>
<sequence length="226" mass="24115">MTLDPSASAASGTSRARRSPLAGLTAIPAAFYDRPADVVAREMLGALVVSDIGDVRCVAEIVETEAYVGPEDDASHAAARFGRTARNDPMFGPAGTAYVYRIYGVHWCLNTVTGAEGFGAAVLIRAAVPLAGIEWMRERRPDRPDRDLLRGPGNLARALAVDGTHNRLPMDRPPLWIAAGRGVPDAEVQTGPRIGITRAADWPLRFWVRGDPHVSRTPGGGSRRGG</sequence>
<dbReference type="PANTHER" id="PTHR10429:SF0">
    <property type="entry name" value="DNA-3-METHYLADENINE GLYCOSYLASE"/>
    <property type="match status" value="1"/>
</dbReference>
<dbReference type="Gene3D" id="3.10.300.10">
    <property type="entry name" value="Methylpurine-DNA glycosylase (MPG)"/>
    <property type="match status" value="1"/>
</dbReference>
<evidence type="ECO:0000313" key="6">
    <source>
        <dbReference type="EMBL" id="MBB6068456.1"/>
    </source>
</evidence>
<dbReference type="NCBIfam" id="TIGR00567">
    <property type="entry name" value="3mg"/>
    <property type="match status" value="1"/>
</dbReference>
<dbReference type="NCBIfam" id="NF002003">
    <property type="entry name" value="PRK00802.1-3"/>
    <property type="match status" value="1"/>
</dbReference>
<dbReference type="Pfam" id="PF02245">
    <property type="entry name" value="Pur_DNA_glyco"/>
    <property type="match status" value="1"/>
</dbReference>
<dbReference type="GO" id="GO:0003677">
    <property type="term" value="F:DNA binding"/>
    <property type="evidence" value="ECO:0007669"/>
    <property type="project" value="InterPro"/>
</dbReference>
<evidence type="ECO:0000256" key="2">
    <source>
        <dbReference type="ARBA" id="ARBA00022763"/>
    </source>
</evidence>
<comment type="caution">
    <text evidence="6">The sequence shown here is derived from an EMBL/GenBank/DDBJ whole genome shotgun (WGS) entry which is preliminary data.</text>
</comment>
<evidence type="ECO:0000256" key="1">
    <source>
        <dbReference type="ARBA" id="ARBA00009232"/>
    </source>
</evidence>
<name>A0A841GW99_9BACT</name>
<protein>
    <recommendedName>
        <fullName evidence="5">Putative 3-methyladenine DNA glycosylase</fullName>
        <ecNumber evidence="5">3.2.2.-</ecNumber>
    </recommendedName>
</protein>
<dbReference type="Proteomes" id="UP000582837">
    <property type="component" value="Unassembled WGS sequence"/>
</dbReference>
<evidence type="ECO:0000256" key="3">
    <source>
        <dbReference type="ARBA" id="ARBA00022801"/>
    </source>
</evidence>
<keyword evidence="7" id="KW-1185">Reference proteome</keyword>
<comment type="similarity">
    <text evidence="1 5">Belongs to the DNA glycosylase MPG family.</text>
</comment>
<gene>
    <name evidence="6" type="ORF">HNQ61_000067</name>
</gene>